<evidence type="ECO:0000256" key="4">
    <source>
        <dbReference type="ARBA" id="ARBA00022737"/>
    </source>
</evidence>
<sequence>MASYLTLALLLFIILDTVSSQSGIPSHQLECPADVYIVLDTSESVALRAQPYGALVESIKKFAVDLVDRLNSRFHQCDRILTWNAGALHYSDEVKIISDMLSMRTNKMTLKKAIEAVTYLGKGTNTDCAITAATGQLLMGGGYRKANKFMILVTDGHPNDGYKEPCGGVNYAVSEAKSANIKIFSVAITPNHMVNI</sequence>
<protein>
    <recommendedName>
        <fullName evidence="7">VWFA domain-containing protein</fullName>
    </recommendedName>
</protein>
<organism evidence="8 9">
    <name type="scientific">Leptobrachium leishanense</name>
    <name type="common">Leishan spiny toad</name>
    <dbReference type="NCBI Taxonomy" id="445787"/>
    <lineage>
        <taxon>Eukaryota</taxon>
        <taxon>Metazoa</taxon>
        <taxon>Chordata</taxon>
        <taxon>Craniata</taxon>
        <taxon>Vertebrata</taxon>
        <taxon>Euteleostomi</taxon>
        <taxon>Amphibia</taxon>
        <taxon>Batrachia</taxon>
        <taxon>Anura</taxon>
        <taxon>Pelobatoidea</taxon>
        <taxon>Megophryidae</taxon>
        <taxon>Leptobrachium</taxon>
    </lineage>
</organism>
<dbReference type="InterPro" id="IPR050525">
    <property type="entry name" value="ECM_Assembly_Org"/>
</dbReference>
<dbReference type="AlphaFoldDB" id="A0A8C5PPE3"/>
<dbReference type="OrthoDB" id="8889285at2759"/>
<dbReference type="Proteomes" id="UP000694569">
    <property type="component" value="Unplaced"/>
</dbReference>
<feature type="signal peptide" evidence="6">
    <location>
        <begin position="1"/>
        <end position="20"/>
    </location>
</feature>
<dbReference type="PANTHER" id="PTHR24020">
    <property type="entry name" value="COLLAGEN ALPHA"/>
    <property type="match status" value="1"/>
</dbReference>
<name>A0A8C5PPE3_9ANUR</name>
<dbReference type="PROSITE" id="PS50234">
    <property type="entry name" value="VWFA"/>
    <property type="match status" value="1"/>
</dbReference>
<evidence type="ECO:0000256" key="5">
    <source>
        <dbReference type="ARBA" id="ARBA00022889"/>
    </source>
</evidence>
<proteinExistence type="predicted"/>
<evidence type="ECO:0000313" key="9">
    <source>
        <dbReference type="Proteomes" id="UP000694569"/>
    </source>
</evidence>
<evidence type="ECO:0000256" key="2">
    <source>
        <dbReference type="ARBA" id="ARBA00022525"/>
    </source>
</evidence>
<dbReference type="SMART" id="SM00327">
    <property type="entry name" value="VWA"/>
    <property type="match status" value="1"/>
</dbReference>
<comment type="subcellular location">
    <subcellularLocation>
        <location evidence="1">Secreted</location>
        <location evidence="1">Extracellular space</location>
        <location evidence="1">Extracellular matrix</location>
    </subcellularLocation>
</comment>
<keyword evidence="2" id="KW-0964">Secreted</keyword>
<keyword evidence="5" id="KW-0130">Cell adhesion</keyword>
<evidence type="ECO:0000313" key="8">
    <source>
        <dbReference type="Ensembl" id="ENSLLEP00000025817.1"/>
    </source>
</evidence>
<dbReference type="Pfam" id="PF00092">
    <property type="entry name" value="VWA"/>
    <property type="match status" value="1"/>
</dbReference>
<evidence type="ECO:0000256" key="1">
    <source>
        <dbReference type="ARBA" id="ARBA00004498"/>
    </source>
</evidence>
<feature type="domain" description="VWFA" evidence="7">
    <location>
        <begin position="34"/>
        <end position="196"/>
    </location>
</feature>
<keyword evidence="6" id="KW-0732">Signal</keyword>
<dbReference type="GO" id="GO:0005615">
    <property type="term" value="C:extracellular space"/>
    <property type="evidence" value="ECO:0007669"/>
    <property type="project" value="TreeGrafter"/>
</dbReference>
<dbReference type="Ensembl" id="ENSLLET00000026804.1">
    <property type="protein sequence ID" value="ENSLLEP00000025817.1"/>
    <property type="gene ID" value="ENSLLEG00000016385.1"/>
</dbReference>
<dbReference type="FunFam" id="3.40.50.410:FF:000026">
    <property type="entry name" value="Collagen, type VI, alpha 1"/>
    <property type="match status" value="1"/>
</dbReference>
<feature type="chain" id="PRO_5034822696" description="VWFA domain-containing protein" evidence="6">
    <location>
        <begin position="21"/>
        <end position="196"/>
    </location>
</feature>
<reference evidence="8" key="2">
    <citation type="submission" date="2025-09" db="UniProtKB">
        <authorList>
            <consortium name="Ensembl"/>
        </authorList>
    </citation>
    <scope>IDENTIFICATION</scope>
</reference>
<evidence type="ECO:0000256" key="3">
    <source>
        <dbReference type="ARBA" id="ARBA00022530"/>
    </source>
</evidence>
<evidence type="ECO:0000256" key="6">
    <source>
        <dbReference type="SAM" id="SignalP"/>
    </source>
</evidence>
<dbReference type="InterPro" id="IPR036465">
    <property type="entry name" value="vWFA_dom_sf"/>
</dbReference>
<dbReference type="InterPro" id="IPR002035">
    <property type="entry name" value="VWF_A"/>
</dbReference>
<evidence type="ECO:0000259" key="7">
    <source>
        <dbReference type="PROSITE" id="PS50234"/>
    </source>
</evidence>
<dbReference type="SUPFAM" id="SSF53300">
    <property type="entry name" value="vWA-like"/>
    <property type="match status" value="1"/>
</dbReference>
<reference evidence="8" key="1">
    <citation type="submission" date="2025-08" db="UniProtKB">
        <authorList>
            <consortium name="Ensembl"/>
        </authorList>
    </citation>
    <scope>IDENTIFICATION</scope>
</reference>
<dbReference type="GeneTree" id="ENSGT00950000183546"/>
<dbReference type="PANTHER" id="PTHR24020:SF18">
    <property type="entry name" value="COLLAGEN ALPHA-1(VI) CHAIN"/>
    <property type="match status" value="1"/>
</dbReference>
<dbReference type="Gene3D" id="3.40.50.410">
    <property type="entry name" value="von Willebrand factor, type A domain"/>
    <property type="match status" value="1"/>
</dbReference>
<keyword evidence="4" id="KW-0677">Repeat</keyword>
<keyword evidence="3" id="KW-0272">Extracellular matrix</keyword>
<accession>A0A8C5PPE3</accession>
<keyword evidence="9" id="KW-1185">Reference proteome</keyword>
<dbReference type="GO" id="GO:0007155">
    <property type="term" value="P:cell adhesion"/>
    <property type="evidence" value="ECO:0007669"/>
    <property type="project" value="UniProtKB-KW"/>
</dbReference>